<protein>
    <submittedName>
        <fullName evidence="1">Uncharacterized protein</fullName>
    </submittedName>
</protein>
<reference evidence="1" key="1">
    <citation type="submission" date="2023-06" db="EMBL/GenBank/DDBJ databases">
        <authorList>
            <consortium name="Lawrence Berkeley National Laboratory"/>
            <person name="Ahrendt S."/>
            <person name="Sahu N."/>
            <person name="Indic B."/>
            <person name="Wong-Bajracharya J."/>
            <person name="Merenyi Z."/>
            <person name="Ke H.-M."/>
            <person name="Monk M."/>
            <person name="Kocsube S."/>
            <person name="Drula E."/>
            <person name="Lipzen A."/>
            <person name="Balint B."/>
            <person name="Henrissat B."/>
            <person name="Andreopoulos B."/>
            <person name="Martin F.M."/>
            <person name="Harder C.B."/>
            <person name="Rigling D."/>
            <person name="Ford K.L."/>
            <person name="Foster G.D."/>
            <person name="Pangilinan J."/>
            <person name="Papanicolaou A."/>
            <person name="Barry K."/>
            <person name="LaButti K."/>
            <person name="Viragh M."/>
            <person name="Koriabine M."/>
            <person name="Yan M."/>
            <person name="Riley R."/>
            <person name="Champramary S."/>
            <person name="Plett K.L."/>
            <person name="Tsai I.J."/>
            <person name="Slot J."/>
            <person name="Sipos G."/>
            <person name="Plett J."/>
            <person name="Nagy L.G."/>
            <person name="Grigoriev I.V."/>
        </authorList>
    </citation>
    <scope>NUCLEOTIDE SEQUENCE</scope>
    <source>
        <strain evidence="1">FPL87.14</strain>
    </source>
</reference>
<name>A0AA39MT48_9AGAR</name>
<accession>A0AA39MT48</accession>
<keyword evidence="2" id="KW-1185">Reference proteome</keyword>
<proteinExistence type="predicted"/>
<dbReference type="Proteomes" id="UP001175226">
    <property type="component" value="Unassembled WGS sequence"/>
</dbReference>
<evidence type="ECO:0000313" key="1">
    <source>
        <dbReference type="EMBL" id="KAK0445069.1"/>
    </source>
</evidence>
<organism evidence="1 2">
    <name type="scientific">Armillaria borealis</name>
    <dbReference type="NCBI Taxonomy" id="47425"/>
    <lineage>
        <taxon>Eukaryota</taxon>
        <taxon>Fungi</taxon>
        <taxon>Dikarya</taxon>
        <taxon>Basidiomycota</taxon>
        <taxon>Agaricomycotina</taxon>
        <taxon>Agaricomycetes</taxon>
        <taxon>Agaricomycetidae</taxon>
        <taxon>Agaricales</taxon>
        <taxon>Marasmiineae</taxon>
        <taxon>Physalacriaceae</taxon>
        <taxon>Armillaria</taxon>
    </lineage>
</organism>
<gene>
    <name evidence="1" type="ORF">EV421DRAFT_1734783</name>
</gene>
<sequence length="250" mass="27951">MISVEVAAWTGLPARGRCLIWKETLDFNVALDFDLDLESGQIVALIHTDLASRVEMDCFFDVQSLNDTSTSLTDVVTGRLSSRVAVPYYYLGLPDTVATRIHGTVNNMTWVHHTIKTNRHRETARSPFGSSRPTAWHLPVRLSDEYITIGGGESPASLCEVEKDLKEEITKTHLSNSGTALLRAWSQTPELEALLEVSWAEIEDTELDDVDIGPISVFYLAYETAGISPSRMEVHKDSHHEYEINVLHAR</sequence>
<dbReference type="EMBL" id="JAUEPT010000017">
    <property type="protein sequence ID" value="KAK0445069.1"/>
    <property type="molecule type" value="Genomic_DNA"/>
</dbReference>
<dbReference type="AlphaFoldDB" id="A0AA39MT48"/>
<comment type="caution">
    <text evidence="1">The sequence shown here is derived from an EMBL/GenBank/DDBJ whole genome shotgun (WGS) entry which is preliminary data.</text>
</comment>
<evidence type="ECO:0000313" key="2">
    <source>
        <dbReference type="Proteomes" id="UP001175226"/>
    </source>
</evidence>